<feature type="transmembrane region" description="Helical" evidence="1">
    <location>
        <begin position="73"/>
        <end position="93"/>
    </location>
</feature>
<keyword evidence="1" id="KW-0472">Membrane</keyword>
<keyword evidence="1" id="KW-0812">Transmembrane</keyword>
<feature type="transmembrane region" description="Helical" evidence="1">
    <location>
        <begin position="45"/>
        <end position="66"/>
    </location>
</feature>
<evidence type="ECO:0000256" key="1">
    <source>
        <dbReference type="SAM" id="Phobius"/>
    </source>
</evidence>
<keyword evidence="3" id="KW-1185">Reference proteome</keyword>
<sequence length="283" mass="30521">MPVRLKAALIHLLSSVLIFAIVIGTMTTLWYPWPYYEINGLWQGLRITAGVDVVMGPAMMLLLFNLKKTRRALAVDMTLIAVLQLSALSYGVYTIYQQRPYLAVVLDGRISSLHEEDLAPGAPRARVAQLISKSELRPPMLAVRPPQDGGEFADMLVTELTSTGFPPQFTQRLEPVQAHWSQVRDNAVSLPLHLEESAKATLEAFYRKHNVKAADVTLLEVSGPFGGCTAGFNSATGQFIGYIDIDSSRFGHGRKPGKKAASAVAGKASAASAVAASSAAISK</sequence>
<organism evidence="2 3">
    <name type="scientific">Amantichitinum ursilacus</name>
    <dbReference type="NCBI Taxonomy" id="857265"/>
    <lineage>
        <taxon>Bacteria</taxon>
        <taxon>Pseudomonadati</taxon>
        <taxon>Pseudomonadota</taxon>
        <taxon>Betaproteobacteria</taxon>
        <taxon>Neisseriales</taxon>
        <taxon>Chitinibacteraceae</taxon>
        <taxon>Amantichitinum</taxon>
    </lineage>
</organism>
<accession>A0A0N0XFK2</accession>
<dbReference type="Proteomes" id="UP000037939">
    <property type="component" value="Unassembled WGS sequence"/>
</dbReference>
<evidence type="ECO:0000313" key="3">
    <source>
        <dbReference type="Proteomes" id="UP000037939"/>
    </source>
</evidence>
<evidence type="ECO:0000313" key="2">
    <source>
        <dbReference type="EMBL" id="KPC49148.1"/>
    </source>
</evidence>
<keyword evidence="1" id="KW-1133">Transmembrane helix</keyword>
<dbReference type="AlphaFoldDB" id="A0A0N0XFK2"/>
<dbReference type="RefSeq" id="WP_053939877.1">
    <property type="nucleotide sequence ID" value="NZ_LAQT01000038.1"/>
</dbReference>
<feature type="transmembrane region" description="Helical" evidence="1">
    <location>
        <begin position="12"/>
        <end position="33"/>
    </location>
</feature>
<comment type="caution">
    <text evidence="2">The sequence shown here is derived from an EMBL/GenBank/DDBJ whole genome shotgun (WGS) entry which is preliminary data.</text>
</comment>
<name>A0A0N0XFK2_9NEIS</name>
<proteinExistence type="predicted"/>
<reference evidence="2 3" key="1">
    <citation type="submission" date="2015-07" db="EMBL/GenBank/DDBJ databases">
        <title>Draft genome sequence of the Amantichitinum ursilacus IGB-41, a new chitin-degrading bacterium.</title>
        <authorList>
            <person name="Kirstahler P."/>
            <person name="Guenther M."/>
            <person name="Grumaz C."/>
            <person name="Rupp S."/>
            <person name="Zibek S."/>
            <person name="Sohn K."/>
        </authorList>
    </citation>
    <scope>NUCLEOTIDE SEQUENCE [LARGE SCALE GENOMIC DNA]</scope>
    <source>
        <strain evidence="2 3">IGB-41</strain>
    </source>
</reference>
<dbReference type="EMBL" id="LAQT01000038">
    <property type="protein sequence ID" value="KPC49148.1"/>
    <property type="molecule type" value="Genomic_DNA"/>
</dbReference>
<protein>
    <submittedName>
        <fullName evidence="2">Uncharacterized protein</fullName>
    </submittedName>
</protein>
<dbReference type="OrthoDB" id="8613597at2"/>
<gene>
    <name evidence="2" type="ORF">WG78_21550</name>
</gene>